<organism evidence="1 2">
    <name type="scientific">Echinops telfairi</name>
    <name type="common">Lesser hedgehog tenrec</name>
    <dbReference type="NCBI Taxonomy" id="9371"/>
    <lineage>
        <taxon>Eukaryota</taxon>
        <taxon>Metazoa</taxon>
        <taxon>Chordata</taxon>
        <taxon>Craniata</taxon>
        <taxon>Vertebrata</taxon>
        <taxon>Euteleostomi</taxon>
        <taxon>Mammalia</taxon>
        <taxon>Eutheria</taxon>
        <taxon>Afrotheria</taxon>
        <taxon>Tenrecidae</taxon>
        <taxon>Tenrecinae</taxon>
        <taxon>Echinops</taxon>
    </lineage>
</organism>
<protein>
    <submittedName>
        <fullName evidence="2">Thymosin beta-15A-like</fullName>
    </submittedName>
</protein>
<reference evidence="2" key="1">
    <citation type="submission" date="2025-08" db="UniProtKB">
        <authorList>
            <consortium name="RefSeq"/>
        </authorList>
    </citation>
    <scope>IDENTIFICATION</scope>
</reference>
<dbReference type="Proteomes" id="UP000694863">
    <property type="component" value="Unplaced"/>
</dbReference>
<proteinExistence type="predicted"/>
<gene>
    <name evidence="2" type="primary">LOC101660747</name>
</gene>
<name>A0AC55DIR8_ECHTE</name>
<dbReference type="RefSeq" id="XP_045151638.1">
    <property type="nucleotide sequence ID" value="XM_045295703.1"/>
</dbReference>
<evidence type="ECO:0000313" key="2">
    <source>
        <dbReference type="RefSeq" id="XP_045151638.1"/>
    </source>
</evidence>
<sequence>MSNKPALSEVEKFNKSKLKETNTKEKILSPGRRLQQGKECVQSS</sequence>
<accession>A0AC55DIR8</accession>
<keyword evidence="1" id="KW-1185">Reference proteome</keyword>
<evidence type="ECO:0000313" key="1">
    <source>
        <dbReference type="Proteomes" id="UP000694863"/>
    </source>
</evidence>